<dbReference type="AlphaFoldDB" id="A0A4R5A0X7"/>
<dbReference type="GO" id="GO:0003677">
    <property type="term" value="F:DNA binding"/>
    <property type="evidence" value="ECO:0007669"/>
    <property type="project" value="InterPro"/>
</dbReference>
<dbReference type="InterPro" id="IPR010982">
    <property type="entry name" value="Lambda_DNA-bd_dom_sf"/>
</dbReference>
<gene>
    <name evidence="2" type="ORF">E1293_40300</name>
</gene>
<dbReference type="Pfam" id="PF19054">
    <property type="entry name" value="DUF5753"/>
    <property type="match status" value="1"/>
</dbReference>
<dbReference type="SMART" id="SM00530">
    <property type="entry name" value="HTH_XRE"/>
    <property type="match status" value="1"/>
</dbReference>
<dbReference type="CDD" id="cd00093">
    <property type="entry name" value="HTH_XRE"/>
    <property type="match status" value="1"/>
</dbReference>
<dbReference type="RefSeq" id="WP_132204304.1">
    <property type="nucleotide sequence ID" value="NZ_SMKY01000334.1"/>
</dbReference>
<evidence type="ECO:0000259" key="1">
    <source>
        <dbReference type="PROSITE" id="PS50943"/>
    </source>
</evidence>
<name>A0A4R5A0X7_9ACTN</name>
<reference evidence="2 3" key="1">
    <citation type="submission" date="2019-03" db="EMBL/GenBank/DDBJ databases">
        <title>Draft genome sequences of novel Actinobacteria.</title>
        <authorList>
            <person name="Sahin N."/>
            <person name="Ay H."/>
            <person name="Saygin H."/>
        </authorList>
    </citation>
    <scope>NUCLEOTIDE SEQUENCE [LARGE SCALE GENOMIC DNA]</scope>
    <source>
        <strain evidence="2 3">DSM 45941</strain>
    </source>
</reference>
<protein>
    <submittedName>
        <fullName evidence="2">XRE family transcriptional regulator</fullName>
    </submittedName>
</protein>
<accession>A0A4R5A0X7</accession>
<dbReference type="PROSITE" id="PS50943">
    <property type="entry name" value="HTH_CROC1"/>
    <property type="match status" value="1"/>
</dbReference>
<evidence type="ECO:0000313" key="3">
    <source>
        <dbReference type="Proteomes" id="UP000295578"/>
    </source>
</evidence>
<comment type="caution">
    <text evidence="2">The sequence shown here is derived from an EMBL/GenBank/DDBJ whole genome shotgun (WGS) entry which is preliminary data.</text>
</comment>
<dbReference type="OrthoDB" id="3466567at2"/>
<feature type="non-terminal residue" evidence="2">
    <location>
        <position position="1"/>
    </location>
</feature>
<evidence type="ECO:0000313" key="2">
    <source>
        <dbReference type="EMBL" id="TDD65438.1"/>
    </source>
</evidence>
<dbReference type="Proteomes" id="UP000295578">
    <property type="component" value="Unassembled WGS sequence"/>
</dbReference>
<proteinExistence type="predicted"/>
<keyword evidence="3" id="KW-1185">Reference proteome</keyword>
<dbReference type="EMBL" id="SMKY01000334">
    <property type="protein sequence ID" value="TDD65438.1"/>
    <property type="molecule type" value="Genomic_DNA"/>
</dbReference>
<organism evidence="2 3">
    <name type="scientific">Actinomadura darangshiensis</name>
    <dbReference type="NCBI Taxonomy" id="705336"/>
    <lineage>
        <taxon>Bacteria</taxon>
        <taxon>Bacillati</taxon>
        <taxon>Actinomycetota</taxon>
        <taxon>Actinomycetes</taxon>
        <taxon>Streptosporangiales</taxon>
        <taxon>Thermomonosporaceae</taxon>
        <taxon>Actinomadura</taxon>
    </lineage>
</organism>
<sequence>PVPRRPCDPGIPSSPTEYFGVELRTYRETSSLSRPQLAERLGYTPQWIGQIESGKNAPSEDFARDCDSFFETNGTFHRIWKWNQQLEHIQVVPPGFRPFIEIEPDSTYMRIFEPLLIPGLLQTEEYASKVLKVGHRKEKVEELIAARMARRVIFEREQPPWLLIVLSEIAIRSVAAGPEVMRGQLEYLLELAQLPHATLQVIPANAPVFQAGEIILLNFADRPDVGFVDAAGGHGRLIESPHDLDELVVVFDQVRASALTAEESERLIRRVIEEL</sequence>
<dbReference type="InterPro" id="IPR001387">
    <property type="entry name" value="Cro/C1-type_HTH"/>
</dbReference>
<dbReference type="SUPFAM" id="SSF47413">
    <property type="entry name" value="lambda repressor-like DNA-binding domains"/>
    <property type="match status" value="1"/>
</dbReference>
<feature type="domain" description="HTH cro/C1-type" evidence="1">
    <location>
        <begin position="23"/>
        <end position="77"/>
    </location>
</feature>
<dbReference type="Pfam" id="PF13560">
    <property type="entry name" value="HTH_31"/>
    <property type="match status" value="1"/>
</dbReference>
<dbReference type="Gene3D" id="1.10.260.40">
    <property type="entry name" value="lambda repressor-like DNA-binding domains"/>
    <property type="match status" value="1"/>
</dbReference>
<dbReference type="InterPro" id="IPR043917">
    <property type="entry name" value="DUF5753"/>
</dbReference>